<feature type="domain" description="Glucose-methanol-choline oxidoreductase N-terminal" evidence="7">
    <location>
        <begin position="305"/>
        <end position="319"/>
    </location>
</feature>
<evidence type="ECO:0000256" key="3">
    <source>
        <dbReference type="ARBA" id="ARBA00022630"/>
    </source>
</evidence>
<feature type="signal peptide" evidence="6">
    <location>
        <begin position="1"/>
        <end position="21"/>
    </location>
</feature>
<dbReference type="EMBL" id="LATX01002435">
    <property type="protein sequence ID" value="KTB29344.1"/>
    <property type="molecule type" value="Genomic_DNA"/>
</dbReference>
<dbReference type="InterPro" id="IPR000172">
    <property type="entry name" value="GMC_OxRdtase_N"/>
</dbReference>
<dbReference type="eggNOG" id="KOG1238">
    <property type="taxonomic scope" value="Eukaryota"/>
</dbReference>
<keyword evidence="4 5" id="KW-0274">FAD</keyword>
<dbReference type="SUPFAM" id="SSF54373">
    <property type="entry name" value="FAD-linked reductases, C-terminal domain"/>
    <property type="match status" value="1"/>
</dbReference>
<dbReference type="Proteomes" id="UP000054988">
    <property type="component" value="Unassembled WGS sequence"/>
</dbReference>
<keyword evidence="3" id="KW-0285">Flavoprotein</keyword>
<reference evidence="8 9" key="1">
    <citation type="submission" date="2015-12" db="EMBL/GenBank/DDBJ databases">
        <title>Draft genome sequence of Moniliophthora roreri, the causal agent of frosty pod rot of cacao.</title>
        <authorList>
            <person name="Aime M.C."/>
            <person name="Diaz-Valderrama J.R."/>
            <person name="Kijpornyongpan T."/>
            <person name="Phillips-Mora W."/>
        </authorList>
    </citation>
    <scope>NUCLEOTIDE SEQUENCE [LARGE SCALE GENOMIC DNA]</scope>
    <source>
        <strain evidence="8 9">MCA 2952</strain>
    </source>
</reference>
<evidence type="ECO:0000259" key="7">
    <source>
        <dbReference type="PROSITE" id="PS00624"/>
    </source>
</evidence>
<protein>
    <recommendedName>
        <fullName evidence="7">Glucose-methanol-choline oxidoreductase N-terminal domain-containing protein</fullName>
    </recommendedName>
</protein>
<dbReference type="Gene3D" id="3.50.50.60">
    <property type="entry name" value="FAD/NAD(P)-binding domain"/>
    <property type="match status" value="1"/>
</dbReference>
<dbReference type="PROSITE" id="PS00624">
    <property type="entry name" value="GMC_OXRED_2"/>
    <property type="match status" value="1"/>
</dbReference>
<accession>A0A0W0EZ22</accession>
<dbReference type="PANTHER" id="PTHR11552">
    <property type="entry name" value="GLUCOSE-METHANOL-CHOLINE GMC OXIDOREDUCTASE"/>
    <property type="match status" value="1"/>
</dbReference>
<evidence type="ECO:0000256" key="5">
    <source>
        <dbReference type="PIRSR" id="PIRSR000137-2"/>
    </source>
</evidence>
<dbReference type="AlphaFoldDB" id="A0A0W0EZ22"/>
<organism evidence="8 9">
    <name type="scientific">Moniliophthora roreri</name>
    <name type="common">Frosty pod rot fungus</name>
    <name type="synonym">Monilia roreri</name>
    <dbReference type="NCBI Taxonomy" id="221103"/>
    <lineage>
        <taxon>Eukaryota</taxon>
        <taxon>Fungi</taxon>
        <taxon>Dikarya</taxon>
        <taxon>Basidiomycota</taxon>
        <taxon>Agaricomycotina</taxon>
        <taxon>Agaricomycetes</taxon>
        <taxon>Agaricomycetidae</taxon>
        <taxon>Agaricales</taxon>
        <taxon>Marasmiineae</taxon>
        <taxon>Marasmiaceae</taxon>
        <taxon>Moniliophthora</taxon>
    </lineage>
</organism>
<dbReference type="PIRSF" id="PIRSF000137">
    <property type="entry name" value="Alcohol_oxidase"/>
    <property type="match status" value="1"/>
</dbReference>
<evidence type="ECO:0000313" key="9">
    <source>
        <dbReference type="Proteomes" id="UP000054988"/>
    </source>
</evidence>
<dbReference type="Gene3D" id="3.30.560.10">
    <property type="entry name" value="Glucose Oxidase, domain 3"/>
    <property type="match status" value="1"/>
</dbReference>
<evidence type="ECO:0000256" key="4">
    <source>
        <dbReference type="ARBA" id="ARBA00022827"/>
    </source>
</evidence>
<feature type="chain" id="PRO_5006901312" description="Glucose-methanol-choline oxidoreductase N-terminal domain-containing protein" evidence="6">
    <location>
        <begin position="22"/>
        <end position="593"/>
    </location>
</feature>
<dbReference type="PANTHER" id="PTHR11552:SF147">
    <property type="entry name" value="CHOLINE DEHYDROGENASE, MITOCHONDRIAL"/>
    <property type="match status" value="1"/>
</dbReference>
<evidence type="ECO:0000256" key="2">
    <source>
        <dbReference type="ARBA" id="ARBA00010790"/>
    </source>
</evidence>
<dbReference type="Pfam" id="PF05199">
    <property type="entry name" value="GMC_oxred_C"/>
    <property type="match status" value="1"/>
</dbReference>
<evidence type="ECO:0000313" key="8">
    <source>
        <dbReference type="EMBL" id="KTB29344.1"/>
    </source>
</evidence>
<dbReference type="GO" id="GO:0050660">
    <property type="term" value="F:flavin adenine dinucleotide binding"/>
    <property type="evidence" value="ECO:0007669"/>
    <property type="project" value="InterPro"/>
</dbReference>
<comment type="similarity">
    <text evidence="2">Belongs to the GMC oxidoreductase family.</text>
</comment>
<feature type="binding site" evidence="5">
    <location>
        <position position="527"/>
    </location>
    <ligand>
        <name>substrate</name>
    </ligand>
</feature>
<feature type="binding site" evidence="5">
    <location>
        <position position="115"/>
    </location>
    <ligand>
        <name>FAD</name>
        <dbReference type="ChEBI" id="CHEBI:57692"/>
    </ligand>
</feature>
<dbReference type="GO" id="GO:0016614">
    <property type="term" value="F:oxidoreductase activity, acting on CH-OH group of donors"/>
    <property type="evidence" value="ECO:0007669"/>
    <property type="project" value="InterPro"/>
</dbReference>
<evidence type="ECO:0000256" key="6">
    <source>
        <dbReference type="SAM" id="SignalP"/>
    </source>
</evidence>
<dbReference type="Pfam" id="PF00732">
    <property type="entry name" value="GMC_oxred_N"/>
    <property type="match status" value="1"/>
</dbReference>
<comment type="cofactor">
    <cofactor evidence="1 5">
        <name>FAD</name>
        <dbReference type="ChEBI" id="CHEBI:57692"/>
    </cofactor>
</comment>
<evidence type="ECO:0000256" key="1">
    <source>
        <dbReference type="ARBA" id="ARBA00001974"/>
    </source>
</evidence>
<keyword evidence="6" id="KW-0732">Signal</keyword>
<gene>
    <name evidence="8" type="ORF">WG66_18104</name>
</gene>
<dbReference type="InterPro" id="IPR012132">
    <property type="entry name" value="GMC_OxRdtase"/>
</dbReference>
<dbReference type="InterPro" id="IPR036188">
    <property type="entry name" value="FAD/NAD-bd_sf"/>
</dbReference>
<proteinExistence type="inferred from homology"/>
<dbReference type="SUPFAM" id="SSF51905">
    <property type="entry name" value="FAD/NAD(P)-binding domain"/>
    <property type="match status" value="1"/>
</dbReference>
<name>A0A0W0EZ22_MONRR</name>
<dbReference type="InterPro" id="IPR007867">
    <property type="entry name" value="GMC_OxRtase_C"/>
</dbReference>
<sequence length="593" mass="62888">MRRFTIFSLLSASLVPSYSVARLLNNLSELDASAQYDFIIVGGGTAGSVLANRLTEDGKSKVLVVEAGVNNEGVLDAEVPWLANQLWGGPLDWNYTTVPQAGADGRQFNAPRGFVLGGSSTINTMYWYRGSDAMWDNYAKLTGDEGWAWKSVSEYYQKTERLVTPQDGRDISGQADPSAHGDGPLNVTLFSSPPPVASTIEDVAKNSEGPFAFNRDYNSGNTLGIGWSQYSAGHGIHDNGATAYLQPAVPRPNLDVLIHTRATKLHPSNSSDKGAPRIVTVEIASDANGPRVNVTASKEIILSAGSFNTPQLLLLSGIGPKGDLEALNIPLVLDSPAVGANLTEHPILTNTFSVTPSTETLDDALRNTTLQAQLLSQWEANRTGLYANSQAPMAANWKVSGSEDPSSGPGSANLMAGITPSFQAVAAVPVVPSVGRFLSVLTAVLTPTSRGSVKLSSSNPFDQPLIDYGLYTTDFDINAQVEAMKMAQDFLSLPQFQGIVQGPFGALANATTDQDLAAYARANTQIYSHPSCTASMGPGGVVDSRLKVKGVQGLRVVDASVFPLIPECNTMAPVFIVAERAADLIRCDYGSCN</sequence>
<comment type="caution">
    <text evidence="8">The sequence shown here is derived from an EMBL/GenBank/DDBJ whole genome shotgun (WGS) entry which is preliminary data.</text>
</comment>